<dbReference type="InterPro" id="IPR036237">
    <property type="entry name" value="Xyl_isomerase-like_sf"/>
</dbReference>
<comment type="caution">
    <text evidence="1">The sequence shown here is derived from an EMBL/GenBank/DDBJ whole genome shotgun (WGS) entry which is preliminary data.</text>
</comment>
<dbReference type="NCBIfam" id="NF003818">
    <property type="entry name" value="PRK05409.1"/>
    <property type="match status" value="1"/>
</dbReference>
<evidence type="ECO:0000313" key="2">
    <source>
        <dbReference type="Proteomes" id="UP000295531"/>
    </source>
</evidence>
<protein>
    <submittedName>
        <fullName evidence="1">Uncharacterized protein</fullName>
    </submittedName>
</protein>
<sequence length="286" mass="31647">MTGFNSVPVRSLGSGIGLSFKADFYDAVMSLEPSAFWFEVHTENYCAVGGPRRRMLAEIAERFAVSLHGVAGSLGNSSHDPHAHLKQVNQLVRQINPALVSEHVAWSMSDHEYFADLLPIKRTQQALQTLVNNIDRYQNAVGRQILIENPTHYVDLLHDCAEPEFMLEVTQRSGCGLLMDLTNLYLSQINCGIDAGQYIRKIPANAVGELHVAGFEPDVGVHGLLIDSHSQPVPDAIKDLLSLAYQQWGDKPTLLERDANLPAFSELQQEAQQLLDIKEDTVHAIA</sequence>
<accession>A0A4V3CQ84</accession>
<dbReference type="AlphaFoldDB" id="A0A4V3CQ84"/>
<dbReference type="Gene3D" id="3.20.20.150">
    <property type="entry name" value="Divalent-metal-dependent TIM barrel enzymes"/>
    <property type="match status" value="1"/>
</dbReference>
<dbReference type="PANTHER" id="PTHR42194">
    <property type="entry name" value="UPF0276 PROTEIN HI_1600"/>
    <property type="match status" value="1"/>
</dbReference>
<dbReference type="EMBL" id="SNXI01000002">
    <property type="protein sequence ID" value="TDP40300.1"/>
    <property type="molecule type" value="Genomic_DNA"/>
</dbReference>
<organism evidence="1 2">
    <name type="scientific">Idiomarina aquatica</name>
    <dbReference type="NCBI Taxonomy" id="1327752"/>
    <lineage>
        <taxon>Bacteria</taxon>
        <taxon>Pseudomonadati</taxon>
        <taxon>Pseudomonadota</taxon>
        <taxon>Gammaproteobacteria</taxon>
        <taxon>Alteromonadales</taxon>
        <taxon>Idiomarinaceae</taxon>
        <taxon>Idiomarina</taxon>
    </lineage>
</organism>
<dbReference type="RefSeq" id="WP_133538760.1">
    <property type="nucleotide sequence ID" value="NZ_SNXI01000002.1"/>
</dbReference>
<gene>
    <name evidence="1" type="ORF">DEU29_102200</name>
</gene>
<proteinExistence type="predicted"/>
<evidence type="ECO:0000313" key="1">
    <source>
        <dbReference type="EMBL" id="TDP40300.1"/>
    </source>
</evidence>
<dbReference type="SUPFAM" id="SSF51658">
    <property type="entry name" value="Xylose isomerase-like"/>
    <property type="match status" value="1"/>
</dbReference>
<dbReference type="PANTHER" id="PTHR42194:SF1">
    <property type="entry name" value="UPF0276 PROTEIN HI_1600"/>
    <property type="match status" value="1"/>
</dbReference>
<dbReference type="Proteomes" id="UP000295531">
    <property type="component" value="Unassembled WGS sequence"/>
</dbReference>
<name>A0A4V3CQ84_9GAMM</name>
<reference evidence="1 2" key="1">
    <citation type="submission" date="2019-03" db="EMBL/GenBank/DDBJ databases">
        <title>Freshwater and sediment microbial communities from various areas in North America, analyzing microbe dynamics in response to fracking.</title>
        <authorList>
            <person name="Lamendella R."/>
        </authorList>
    </citation>
    <scope>NUCLEOTIDE SEQUENCE [LARGE SCALE GENOMIC DNA]</scope>
    <source>
        <strain evidence="1 2">18_TX</strain>
    </source>
</reference>
<dbReference type="OrthoDB" id="9763101at2"/>
<dbReference type="InterPro" id="IPR007801">
    <property type="entry name" value="MbnB/TglH/ChrH"/>
</dbReference>
<dbReference type="Pfam" id="PF05114">
    <property type="entry name" value="MbnB_TglH_ChrH"/>
    <property type="match status" value="1"/>
</dbReference>
<keyword evidence="2" id="KW-1185">Reference proteome</keyword>